<feature type="region of interest" description="Disordered" evidence="1">
    <location>
        <begin position="1"/>
        <end position="27"/>
    </location>
</feature>
<feature type="compositionally biased region" description="Polar residues" evidence="1">
    <location>
        <begin position="1"/>
        <end position="11"/>
    </location>
</feature>
<dbReference type="EMBL" id="BGPR01039563">
    <property type="protein sequence ID" value="GBO15533.1"/>
    <property type="molecule type" value="Genomic_DNA"/>
</dbReference>
<reference evidence="2 3" key="1">
    <citation type="journal article" date="2019" name="Sci. Rep.">
        <title>Orb-weaving spider Araneus ventricosus genome elucidates the spidroin gene catalogue.</title>
        <authorList>
            <person name="Kono N."/>
            <person name="Nakamura H."/>
            <person name="Ohtoshi R."/>
            <person name="Moran D.A.P."/>
            <person name="Shinohara A."/>
            <person name="Yoshida Y."/>
            <person name="Fujiwara M."/>
            <person name="Mori M."/>
            <person name="Tomita M."/>
            <person name="Arakawa K."/>
        </authorList>
    </citation>
    <scope>NUCLEOTIDE SEQUENCE [LARGE SCALE GENOMIC DNA]</scope>
</reference>
<accession>A0A4Y2US21</accession>
<protein>
    <submittedName>
        <fullName evidence="2">Uncharacterized protein</fullName>
    </submittedName>
</protein>
<evidence type="ECO:0000256" key="1">
    <source>
        <dbReference type="SAM" id="MobiDB-lite"/>
    </source>
</evidence>
<gene>
    <name evidence="2" type="ORF">AVEN_22632_1</name>
</gene>
<dbReference type="AlphaFoldDB" id="A0A4Y2US21"/>
<comment type="caution">
    <text evidence="2">The sequence shown here is derived from an EMBL/GenBank/DDBJ whole genome shotgun (WGS) entry which is preliminary data.</text>
</comment>
<proteinExistence type="predicted"/>
<dbReference type="Proteomes" id="UP000499080">
    <property type="component" value="Unassembled WGS sequence"/>
</dbReference>
<evidence type="ECO:0000313" key="3">
    <source>
        <dbReference type="Proteomes" id="UP000499080"/>
    </source>
</evidence>
<keyword evidence="3" id="KW-1185">Reference proteome</keyword>
<evidence type="ECO:0000313" key="2">
    <source>
        <dbReference type="EMBL" id="GBO15533.1"/>
    </source>
</evidence>
<name>A0A4Y2US21_ARAVE</name>
<organism evidence="2 3">
    <name type="scientific">Araneus ventricosus</name>
    <name type="common">Orbweaver spider</name>
    <name type="synonym">Epeira ventricosa</name>
    <dbReference type="NCBI Taxonomy" id="182803"/>
    <lineage>
        <taxon>Eukaryota</taxon>
        <taxon>Metazoa</taxon>
        <taxon>Ecdysozoa</taxon>
        <taxon>Arthropoda</taxon>
        <taxon>Chelicerata</taxon>
        <taxon>Arachnida</taxon>
        <taxon>Araneae</taxon>
        <taxon>Araneomorphae</taxon>
        <taxon>Entelegynae</taxon>
        <taxon>Araneoidea</taxon>
        <taxon>Araneidae</taxon>
        <taxon>Araneus</taxon>
    </lineage>
</organism>
<sequence length="94" mass="10678">MPQLTNFSSCTADEPKDSSHFQGDPVEQHTLRHPSALLYSFRQACDVNGISSTFQVYLLSNGISRRFHTFVAKLWPSRKVGNQMWLLLIIPISL</sequence>